<dbReference type="InterPro" id="IPR023009">
    <property type="entry name" value="Tyrosine_recombinase_XerC/XerD"/>
</dbReference>
<keyword evidence="6 9" id="KW-0238">DNA-binding</keyword>
<dbReference type="Pfam" id="PF02899">
    <property type="entry name" value="Phage_int_SAM_1"/>
    <property type="match status" value="1"/>
</dbReference>
<dbReference type="GO" id="GO:0009037">
    <property type="term" value="F:tyrosine-based site-specific recombinase activity"/>
    <property type="evidence" value="ECO:0007669"/>
    <property type="project" value="UniProtKB-UniRule"/>
</dbReference>
<dbReference type="InterPro" id="IPR010998">
    <property type="entry name" value="Integrase_recombinase_N"/>
</dbReference>
<proteinExistence type="inferred from homology"/>
<dbReference type="Gene3D" id="1.10.443.10">
    <property type="entry name" value="Intergrase catalytic core"/>
    <property type="match status" value="1"/>
</dbReference>
<evidence type="ECO:0000256" key="7">
    <source>
        <dbReference type="ARBA" id="ARBA00023172"/>
    </source>
</evidence>
<dbReference type="PANTHER" id="PTHR30349">
    <property type="entry name" value="PHAGE INTEGRASE-RELATED"/>
    <property type="match status" value="1"/>
</dbReference>
<dbReference type="PANTHER" id="PTHR30349:SF77">
    <property type="entry name" value="TYROSINE RECOMBINASE XERC"/>
    <property type="match status" value="1"/>
</dbReference>
<feature type="active site" description="O-(3'-phospho-DNA)-tyrosine intermediate" evidence="9">
    <location>
        <position position="315"/>
    </location>
</feature>
<evidence type="ECO:0000256" key="2">
    <source>
        <dbReference type="ARBA" id="ARBA00022490"/>
    </source>
</evidence>
<dbReference type="Pfam" id="PF00589">
    <property type="entry name" value="Phage_integrase"/>
    <property type="match status" value="1"/>
</dbReference>
<dbReference type="Gene3D" id="1.10.150.130">
    <property type="match status" value="1"/>
</dbReference>
<dbReference type="EMBL" id="CP121196">
    <property type="protein sequence ID" value="XBH16582.1"/>
    <property type="molecule type" value="Genomic_DNA"/>
</dbReference>
<dbReference type="GO" id="GO:0007059">
    <property type="term" value="P:chromosome segregation"/>
    <property type="evidence" value="ECO:0007669"/>
    <property type="project" value="UniProtKB-UniRule"/>
</dbReference>
<dbReference type="InterPro" id="IPR050090">
    <property type="entry name" value="Tyrosine_recombinase_XerCD"/>
</dbReference>
<dbReference type="PROSITE" id="PS51900">
    <property type="entry name" value="CB"/>
    <property type="match status" value="1"/>
</dbReference>
<feature type="active site" evidence="9">
    <location>
        <position position="167"/>
    </location>
</feature>
<feature type="domain" description="Tyr recombinase" evidence="10">
    <location>
        <begin position="126"/>
        <end position="328"/>
    </location>
</feature>
<organism evidence="12">
    <name type="scientific">Telmatobacter sp. DSM 110680</name>
    <dbReference type="NCBI Taxonomy" id="3036704"/>
    <lineage>
        <taxon>Bacteria</taxon>
        <taxon>Pseudomonadati</taxon>
        <taxon>Acidobacteriota</taxon>
        <taxon>Terriglobia</taxon>
        <taxon>Terriglobales</taxon>
        <taxon>Acidobacteriaceae</taxon>
        <taxon>Telmatobacter</taxon>
    </lineage>
</organism>
<evidence type="ECO:0000256" key="8">
    <source>
        <dbReference type="ARBA" id="ARBA00023306"/>
    </source>
</evidence>
<evidence type="ECO:0000256" key="1">
    <source>
        <dbReference type="ARBA" id="ARBA00004496"/>
    </source>
</evidence>
<dbReference type="SUPFAM" id="SSF56349">
    <property type="entry name" value="DNA breaking-rejoining enzymes"/>
    <property type="match status" value="1"/>
</dbReference>
<dbReference type="InterPro" id="IPR002104">
    <property type="entry name" value="Integrase_catalytic"/>
</dbReference>
<protein>
    <recommendedName>
        <fullName evidence="9">Tyrosine recombinase XerC</fullName>
    </recommendedName>
</protein>
<comment type="subcellular location">
    <subcellularLocation>
        <location evidence="1 9">Cytoplasm</location>
    </subcellularLocation>
</comment>
<evidence type="ECO:0000259" key="10">
    <source>
        <dbReference type="PROSITE" id="PS51898"/>
    </source>
</evidence>
<name>A0AAU7DEZ4_9BACT</name>
<keyword evidence="8 9" id="KW-0131">Cell cycle</keyword>
<feature type="active site" evidence="9">
    <location>
        <position position="306"/>
    </location>
</feature>
<evidence type="ECO:0000256" key="6">
    <source>
        <dbReference type="ARBA" id="ARBA00023125"/>
    </source>
</evidence>
<evidence type="ECO:0000256" key="5">
    <source>
        <dbReference type="ARBA" id="ARBA00022908"/>
    </source>
</evidence>
<dbReference type="InterPro" id="IPR044068">
    <property type="entry name" value="CB"/>
</dbReference>
<evidence type="ECO:0000256" key="9">
    <source>
        <dbReference type="HAMAP-Rule" id="MF_01808"/>
    </source>
</evidence>
<dbReference type="PROSITE" id="PS51898">
    <property type="entry name" value="TYR_RECOMBINASE"/>
    <property type="match status" value="1"/>
</dbReference>
<feature type="active site" evidence="9">
    <location>
        <position position="283"/>
    </location>
</feature>
<dbReference type="InterPro" id="IPR004107">
    <property type="entry name" value="Integrase_SAM-like_N"/>
</dbReference>
<comment type="function">
    <text evidence="9">Site-specific tyrosine recombinase, which acts by catalyzing the cutting and rejoining of the recombining DNA molecules. The XerC-XerD complex is essential to convert dimers of the bacterial chromosome into monomers to permit their segregation at cell division. It also contributes to the segregational stability of plasmids.</text>
</comment>
<keyword evidence="4 9" id="KW-0159">Chromosome partition</keyword>
<keyword evidence="7 9" id="KW-0233">DNA recombination</keyword>
<comment type="similarity">
    <text evidence="9">Belongs to the 'phage' integrase family. XerC subfamily.</text>
</comment>
<accession>A0AAU7DEZ4</accession>
<keyword evidence="3 9" id="KW-0132">Cell division</keyword>
<dbReference type="InterPro" id="IPR013762">
    <property type="entry name" value="Integrase-like_cat_sf"/>
</dbReference>
<evidence type="ECO:0000256" key="4">
    <source>
        <dbReference type="ARBA" id="ARBA00022829"/>
    </source>
</evidence>
<evidence type="ECO:0000256" key="3">
    <source>
        <dbReference type="ARBA" id="ARBA00022618"/>
    </source>
</evidence>
<feature type="domain" description="Core-binding (CB)" evidence="11">
    <location>
        <begin position="17"/>
        <end position="105"/>
    </location>
</feature>
<reference evidence="12" key="1">
    <citation type="submission" date="2023-03" db="EMBL/GenBank/DDBJ databases">
        <title>Edaphobacter sp.</title>
        <authorList>
            <person name="Huber K.J."/>
            <person name="Papendorf J."/>
            <person name="Pilke C."/>
            <person name="Bunk B."/>
            <person name="Sproeer C."/>
            <person name="Pester M."/>
        </authorList>
    </citation>
    <scope>NUCLEOTIDE SEQUENCE</scope>
    <source>
        <strain evidence="12">DSM 110680</strain>
    </source>
</reference>
<dbReference type="RefSeq" id="WP_348261811.1">
    <property type="nucleotide sequence ID" value="NZ_CP121196.1"/>
</dbReference>
<sequence>MIISDAEQDLTVPTTPPPLAGLVDEYLRMLQNERGSSEHTLRAYRRELMDFAVYLAERHAAIVSADQIEHLHIRTYLGLLLERGLSKASTARALAAIRSWFKWLARTAHVQQNVASLVATPRLPKHLPRVPSIEQMNRVMDTVDDDAASWPSRDKAILELLYGCGIRNAELTGLNLNDIHWANEAILVRGKGQKQRLVPLGDAAAQALRAYLGERAARLNAKSEAKFGTKGPATPALFVSLQLRGLGKPGGEARLTTRSVGRIVKRLAILRGLSADVHPHTLRHAFGTHLLEEGADLRAIQELLGHERLSTTQRYTQLTTSQLEAVYDRTHPRAR</sequence>
<evidence type="ECO:0000259" key="11">
    <source>
        <dbReference type="PROSITE" id="PS51900"/>
    </source>
</evidence>
<comment type="subunit">
    <text evidence="9">Forms a cyclic heterotetrameric complex composed of two molecules of XerC and two molecules of XerD.</text>
</comment>
<evidence type="ECO:0000313" key="12">
    <source>
        <dbReference type="EMBL" id="XBH16582.1"/>
    </source>
</evidence>
<dbReference type="InterPro" id="IPR011010">
    <property type="entry name" value="DNA_brk_join_enz"/>
</dbReference>
<dbReference type="AlphaFoldDB" id="A0AAU7DEZ4"/>
<feature type="active site" evidence="9">
    <location>
        <position position="280"/>
    </location>
</feature>
<feature type="active site" evidence="9">
    <location>
        <position position="191"/>
    </location>
</feature>
<dbReference type="CDD" id="cd00798">
    <property type="entry name" value="INT_XerDC_C"/>
    <property type="match status" value="1"/>
</dbReference>
<dbReference type="HAMAP" id="MF_01808">
    <property type="entry name" value="Recomb_XerC_XerD"/>
    <property type="match status" value="1"/>
</dbReference>
<dbReference type="GO" id="GO:0006313">
    <property type="term" value="P:DNA transposition"/>
    <property type="evidence" value="ECO:0007669"/>
    <property type="project" value="UniProtKB-UniRule"/>
</dbReference>
<keyword evidence="2 9" id="KW-0963">Cytoplasm</keyword>
<dbReference type="GO" id="GO:0003677">
    <property type="term" value="F:DNA binding"/>
    <property type="evidence" value="ECO:0007669"/>
    <property type="project" value="UniProtKB-UniRule"/>
</dbReference>
<keyword evidence="5 9" id="KW-0229">DNA integration</keyword>
<dbReference type="GO" id="GO:0005737">
    <property type="term" value="C:cytoplasm"/>
    <property type="evidence" value="ECO:0007669"/>
    <property type="project" value="UniProtKB-SubCell"/>
</dbReference>
<dbReference type="GO" id="GO:0051301">
    <property type="term" value="P:cell division"/>
    <property type="evidence" value="ECO:0007669"/>
    <property type="project" value="UniProtKB-KW"/>
</dbReference>
<gene>
    <name evidence="9" type="primary">xerC</name>
    <name evidence="12" type="ORF">P8935_18650</name>
</gene>